<organism evidence="3 4">
    <name type="scientific">Sphingomonas aracearum</name>
    <dbReference type="NCBI Taxonomy" id="2283317"/>
    <lineage>
        <taxon>Bacteria</taxon>
        <taxon>Pseudomonadati</taxon>
        <taxon>Pseudomonadota</taxon>
        <taxon>Alphaproteobacteria</taxon>
        <taxon>Sphingomonadales</taxon>
        <taxon>Sphingomonadaceae</taxon>
        <taxon>Sphingomonas</taxon>
    </lineage>
</organism>
<accession>A0A369W4Z8</accession>
<evidence type="ECO:0000313" key="4">
    <source>
        <dbReference type="Proteomes" id="UP000253918"/>
    </source>
</evidence>
<dbReference type="InterPro" id="IPR007893">
    <property type="entry name" value="Spore_coat_U/FanG"/>
</dbReference>
<evidence type="ECO:0000256" key="1">
    <source>
        <dbReference type="SAM" id="SignalP"/>
    </source>
</evidence>
<comment type="caution">
    <text evidence="3">The sequence shown here is derived from an EMBL/GenBank/DDBJ whole genome shotgun (WGS) entry which is preliminary data.</text>
</comment>
<dbReference type="EMBL" id="QQNB01000001">
    <property type="protein sequence ID" value="RDE07131.1"/>
    <property type="molecule type" value="Genomic_DNA"/>
</dbReference>
<dbReference type="PANTHER" id="PTHR37089">
    <property type="entry name" value="PROTEIN U-RELATED"/>
    <property type="match status" value="1"/>
</dbReference>
<sequence length="165" mass="16766">MTRYLVVTAGVAVLAGLFGSAPAFAQQTTQFQVTLTIQAECRLTSASDLAFGNTGVIQAAITSTSNIGVQCTNTTPYNIGLNAGAGTGATVDARRMTSGAGATVTYQLFRDAARTQIWGNTAGTNTLAGTGNGAVQTVQVYGLVPAQTTPAAGSYTDTVQVTVTF</sequence>
<protein>
    <submittedName>
        <fullName evidence="3">Spore coat U domain-containing protein</fullName>
    </submittedName>
</protein>
<feature type="chain" id="PRO_5017083446" evidence="1">
    <location>
        <begin position="26"/>
        <end position="165"/>
    </location>
</feature>
<dbReference type="Pfam" id="PF05229">
    <property type="entry name" value="SCPU"/>
    <property type="match status" value="1"/>
</dbReference>
<dbReference type="PANTHER" id="PTHR37089:SF4">
    <property type="entry name" value="EXPORTED PROTEIN"/>
    <property type="match status" value="1"/>
</dbReference>
<dbReference type="OrthoDB" id="7427886at2"/>
<keyword evidence="4" id="KW-1185">Reference proteome</keyword>
<dbReference type="InterPro" id="IPR053167">
    <property type="entry name" value="Spore_coat_component"/>
</dbReference>
<feature type="signal peptide" evidence="1">
    <location>
        <begin position="1"/>
        <end position="25"/>
    </location>
</feature>
<name>A0A369W4Z8_9SPHN</name>
<reference evidence="3 4" key="1">
    <citation type="submission" date="2018-07" db="EMBL/GenBank/DDBJ databases">
        <title>a novel species of Sphingomonas isolated from the rhizosphere soil of Araceae plant.</title>
        <authorList>
            <person name="Zhiyong W."/>
            <person name="Qinglan Z."/>
            <person name="Zhiwei F."/>
            <person name="Ding X."/>
            <person name="Gejiao W."/>
            <person name="Shixue Z."/>
        </authorList>
    </citation>
    <scope>NUCLEOTIDE SEQUENCE [LARGE SCALE GENOMIC DNA]</scope>
    <source>
        <strain evidence="3 4">WZY 27</strain>
    </source>
</reference>
<proteinExistence type="predicted"/>
<feature type="domain" description="Spore coat protein U/FanG" evidence="2">
    <location>
        <begin position="28"/>
        <end position="162"/>
    </location>
</feature>
<evidence type="ECO:0000259" key="2">
    <source>
        <dbReference type="Pfam" id="PF05229"/>
    </source>
</evidence>
<gene>
    <name evidence="3" type="ORF">DVW87_05655</name>
</gene>
<dbReference type="AlphaFoldDB" id="A0A369W4Z8"/>
<keyword evidence="1" id="KW-0732">Signal</keyword>
<dbReference type="RefSeq" id="WP_114686711.1">
    <property type="nucleotide sequence ID" value="NZ_QQNB01000001.1"/>
</dbReference>
<dbReference type="SMART" id="SM00972">
    <property type="entry name" value="SCPU"/>
    <property type="match status" value="1"/>
</dbReference>
<evidence type="ECO:0000313" key="3">
    <source>
        <dbReference type="EMBL" id="RDE07131.1"/>
    </source>
</evidence>
<dbReference type="Proteomes" id="UP000253918">
    <property type="component" value="Unassembled WGS sequence"/>
</dbReference>